<comment type="caution">
    <text evidence="4">The sequence shown here is derived from an EMBL/GenBank/DDBJ whole genome shotgun (WGS) entry which is preliminary data.</text>
</comment>
<protein>
    <submittedName>
        <fullName evidence="4">Uncharacterized protein</fullName>
    </submittedName>
</protein>
<feature type="chain" id="PRO_5032947469" evidence="3">
    <location>
        <begin position="22"/>
        <end position="390"/>
    </location>
</feature>
<keyword evidence="3" id="KW-0732">Signal</keyword>
<dbReference type="EMBL" id="CAJNOJ010000349">
    <property type="protein sequence ID" value="CAF1412195.1"/>
    <property type="molecule type" value="Genomic_DNA"/>
</dbReference>
<gene>
    <name evidence="4" type="ORF">EDS130_LOCUS36816</name>
</gene>
<feature type="signal peptide" evidence="3">
    <location>
        <begin position="1"/>
        <end position="21"/>
    </location>
</feature>
<sequence length="390" mass="42638">MFIRIIVLCVIITHNVQLSESLICYSCSNEHECSQRLPPVVILGSWNPNGLITPTPLPASVRTVQAENNDNLFSCSIKITPNGWTLRAIIPSYECQSSSYEFCCNENYCNHLPAPPLPALTSLKCTVSKCPNSSVTCIQHRVALSSATESCSATFGEVNYRYYTKGCQPTIPHTNPAFQVSLYNRQPMFCCNSPECNTGPEANAFKGISIQCYTCDSRVTGLEGCMLFNESSPDVYKAASSSRDESCATIIGLSGQDSVTGTTYPDFAMRTFISKCVDRDWGTVSYGGATFRGRIKCCTSDLCNKENIDIPKRFRNALKGGFFIISGLLIAIGIVGGIIYLSCWRKRKAKHDSCVTNESGIRLLPSEPTPGTGWSQRGTATDYPERSAAP</sequence>
<feature type="region of interest" description="Disordered" evidence="1">
    <location>
        <begin position="362"/>
        <end position="390"/>
    </location>
</feature>
<evidence type="ECO:0000256" key="2">
    <source>
        <dbReference type="SAM" id="Phobius"/>
    </source>
</evidence>
<evidence type="ECO:0000313" key="4">
    <source>
        <dbReference type="EMBL" id="CAF1412195.1"/>
    </source>
</evidence>
<dbReference type="AlphaFoldDB" id="A0A815LTW2"/>
<evidence type="ECO:0000256" key="3">
    <source>
        <dbReference type="SAM" id="SignalP"/>
    </source>
</evidence>
<dbReference type="OrthoDB" id="9986757at2759"/>
<evidence type="ECO:0000256" key="1">
    <source>
        <dbReference type="SAM" id="MobiDB-lite"/>
    </source>
</evidence>
<keyword evidence="2" id="KW-1133">Transmembrane helix</keyword>
<reference evidence="4" key="1">
    <citation type="submission" date="2021-02" db="EMBL/GenBank/DDBJ databases">
        <authorList>
            <person name="Nowell W R."/>
        </authorList>
    </citation>
    <scope>NUCLEOTIDE SEQUENCE</scope>
</reference>
<organism evidence="4 5">
    <name type="scientific">Adineta ricciae</name>
    <name type="common">Rotifer</name>
    <dbReference type="NCBI Taxonomy" id="249248"/>
    <lineage>
        <taxon>Eukaryota</taxon>
        <taxon>Metazoa</taxon>
        <taxon>Spiralia</taxon>
        <taxon>Gnathifera</taxon>
        <taxon>Rotifera</taxon>
        <taxon>Eurotatoria</taxon>
        <taxon>Bdelloidea</taxon>
        <taxon>Adinetida</taxon>
        <taxon>Adinetidae</taxon>
        <taxon>Adineta</taxon>
    </lineage>
</organism>
<dbReference type="Proteomes" id="UP000663852">
    <property type="component" value="Unassembled WGS sequence"/>
</dbReference>
<keyword evidence="2" id="KW-0812">Transmembrane</keyword>
<proteinExistence type="predicted"/>
<evidence type="ECO:0000313" key="5">
    <source>
        <dbReference type="Proteomes" id="UP000663852"/>
    </source>
</evidence>
<accession>A0A815LTW2</accession>
<name>A0A815LTW2_ADIRI</name>
<feature type="transmembrane region" description="Helical" evidence="2">
    <location>
        <begin position="320"/>
        <end position="341"/>
    </location>
</feature>
<keyword evidence="2" id="KW-0472">Membrane</keyword>